<dbReference type="InterPro" id="IPR055170">
    <property type="entry name" value="GFO_IDH_MocA-like_dom"/>
</dbReference>
<feature type="domain" description="GFO/IDH/MocA-like oxidoreductase" evidence="2">
    <location>
        <begin position="139"/>
        <end position="233"/>
    </location>
</feature>
<dbReference type="PANTHER" id="PTHR43377:SF1">
    <property type="entry name" value="BILIVERDIN REDUCTASE A"/>
    <property type="match status" value="1"/>
</dbReference>
<dbReference type="Proteomes" id="UP000502928">
    <property type="component" value="Chromosome"/>
</dbReference>
<evidence type="ECO:0000259" key="1">
    <source>
        <dbReference type="Pfam" id="PF01408"/>
    </source>
</evidence>
<dbReference type="PANTHER" id="PTHR43377">
    <property type="entry name" value="BILIVERDIN REDUCTASE A"/>
    <property type="match status" value="1"/>
</dbReference>
<dbReference type="AlphaFoldDB" id="A0A6G7J3B5"/>
<dbReference type="InterPro" id="IPR036291">
    <property type="entry name" value="NAD(P)-bd_dom_sf"/>
</dbReference>
<accession>A0A6G7J3B5</accession>
<dbReference type="SUPFAM" id="SSF55347">
    <property type="entry name" value="Glyceraldehyde-3-phosphate dehydrogenase-like, C-terminal domain"/>
    <property type="match status" value="1"/>
</dbReference>
<sequence>MASLKVLVVGCGNMGTSHARAYRKLKSFEIVGLVSRGAKSRERLSNELGGAPMFSDYAEALETSKPDVVSINTYPDTHFDYVKMALNANCHVFVEKPLALTVEEAQTLVELALQNNRKMVVGYILRVHPTWAKFTEMAQTLGKPLVMRMNLNQQSSGDHWHTHKQLMNSMSPIVDCGVHYVDVMCSMTRSKPISVSAIGAHLSDEVDSDMYNYGQLQVRFEDGSVGWYEAGWGPMMSETAFFIKDVIGPKGCVSISDQDKGASDDVEGHSKTGSLKLHHSELDANGNFTKKDEIISTSDEPDHDGLCLLEQEYLLDAIVNDRDLTHHLADAVNSLKIVLAADESVRTGKTIML</sequence>
<dbReference type="InterPro" id="IPR000683">
    <property type="entry name" value="Gfo/Idh/MocA-like_OxRdtase_N"/>
</dbReference>
<dbReference type="Pfam" id="PF01408">
    <property type="entry name" value="GFO_IDH_MocA"/>
    <property type="match status" value="1"/>
</dbReference>
<protein>
    <submittedName>
        <fullName evidence="3">Gfo/Idh/MocA family oxidoreductase</fullName>
    </submittedName>
</protein>
<dbReference type="GO" id="GO:0000166">
    <property type="term" value="F:nucleotide binding"/>
    <property type="evidence" value="ECO:0007669"/>
    <property type="project" value="InterPro"/>
</dbReference>
<evidence type="ECO:0000259" key="2">
    <source>
        <dbReference type="Pfam" id="PF22725"/>
    </source>
</evidence>
<name>A0A6G7J3B5_9FLAO</name>
<feature type="domain" description="Gfo/Idh/MocA-like oxidoreductase N-terminal" evidence="1">
    <location>
        <begin position="4"/>
        <end position="123"/>
    </location>
</feature>
<dbReference type="SUPFAM" id="SSF51735">
    <property type="entry name" value="NAD(P)-binding Rossmann-fold domains"/>
    <property type="match status" value="1"/>
</dbReference>
<dbReference type="Gene3D" id="3.30.360.10">
    <property type="entry name" value="Dihydrodipicolinate Reductase, domain 2"/>
    <property type="match status" value="1"/>
</dbReference>
<dbReference type="Gene3D" id="3.40.50.720">
    <property type="entry name" value="NAD(P)-binding Rossmann-like Domain"/>
    <property type="match status" value="1"/>
</dbReference>
<dbReference type="Pfam" id="PF22725">
    <property type="entry name" value="GFO_IDH_MocA_C3"/>
    <property type="match status" value="1"/>
</dbReference>
<dbReference type="KEGG" id="mut:GVT53_10875"/>
<evidence type="ECO:0000313" key="4">
    <source>
        <dbReference type="Proteomes" id="UP000502928"/>
    </source>
</evidence>
<proteinExistence type="predicted"/>
<evidence type="ECO:0000313" key="3">
    <source>
        <dbReference type="EMBL" id="QII45160.1"/>
    </source>
</evidence>
<keyword evidence="4" id="KW-1185">Reference proteome</keyword>
<dbReference type="RefSeq" id="WP_166248652.1">
    <property type="nucleotide sequence ID" value="NZ_CP049616.1"/>
</dbReference>
<organism evidence="3 4">
    <name type="scientific">Flagellimonas oceani</name>
    <dbReference type="NCBI Taxonomy" id="2698672"/>
    <lineage>
        <taxon>Bacteria</taxon>
        <taxon>Pseudomonadati</taxon>
        <taxon>Bacteroidota</taxon>
        <taxon>Flavobacteriia</taxon>
        <taxon>Flavobacteriales</taxon>
        <taxon>Flavobacteriaceae</taxon>
        <taxon>Flagellimonas</taxon>
    </lineage>
</organism>
<dbReference type="EMBL" id="CP049616">
    <property type="protein sequence ID" value="QII45160.1"/>
    <property type="molecule type" value="Genomic_DNA"/>
</dbReference>
<gene>
    <name evidence="3" type="ORF">GVT53_10875</name>
</gene>
<dbReference type="InterPro" id="IPR051450">
    <property type="entry name" value="Gfo/Idh/MocA_Oxidoreductases"/>
</dbReference>
<reference evidence="3 4" key="1">
    <citation type="submission" date="2020-02" db="EMBL/GenBank/DDBJ databases">
        <title>Complete genome of Muricauda sp. 501str8.</title>
        <authorList>
            <person name="Dong B."/>
            <person name="Zhu S."/>
            <person name="Yang J."/>
            <person name="Chen J."/>
        </authorList>
    </citation>
    <scope>NUCLEOTIDE SEQUENCE [LARGE SCALE GENOMIC DNA]</scope>
    <source>
        <strain evidence="3 4">501str8</strain>
    </source>
</reference>